<dbReference type="OrthoDB" id="12882at10239"/>
<feature type="region of interest" description="Disordered" evidence="1">
    <location>
        <begin position="1"/>
        <end position="20"/>
    </location>
</feature>
<keyword evidence="5" id="KW-1185">Reference proteome</keyword>
<feature type="compositionally biased region" description="Polar residues" evidence="1">
    <location>
        <begin position="1"/>
        <end position="14"/>
    </location>
</feature>
<dbReference type="RefSeq" id="YP_009133261.1">
    <property type="nucleotide sequence ID" value="NC_026922.1"/>
</dbReference>
<dbReference type="Pfam" id="PF11792">
    <property type="entry name" value="Baculo_LEF5_C"/>
    <property type="match status" value="1"/>
</dbReference>
<dbReference type="EMBL" id="KP752043">
    <property type="protein sequence ID" value="AKC91679.1"/>
    <property type="molecule type" value="Genomic_DNA"/>
</dbReference>
<dbReference type="GO" id="GO:0006355">
    <property type="term" value="P:regulation of DNA-templated transcription"/>
    <property type="evidence" value="ECO:0007669"/>
    <property type="project" value="InterPro"/>
</dbReference>
<proteinExistence type="predicted"/>
<dbReference type="KEGG" id="vg:24170882"/>
<protein>
    <submittedName>
        <fullName evidence="4">Lef5</fullName>
    </submittedName>
</protein>
<name>A0A0E3URQ6_9ABAC</name>
<evidence type="ECO:0000256" key="1">
    <source>
        <dbReference type="SAM" id="MobiDB-lite"/>
    </source>
</evidence>
<evidence type="ECO:0000313" key="5">
    <source>
        <dbReference type="Proteomes" id="UP000201190"/>
    </source>
</evidence>
<reference evidence="4 5" key="1">
    <citation type="journal article" date="2015" name="Genome Announc.">
        <title>Genome Sequence of an Alphabaculovirus Isolated from the Oak Looper, Lambdina fiscellaria, Contains a Putative 2-Kilobase-Pair Transposable Element Encoding a Transposase and a FLYWCH Domain-Containing Protein.</title>
        <authorList>
            <person name="Rohrmann G.F."/>
            <person name="Erlandson M.A."/>
            <person name="Theilmann D.A."/>
        </authorList>
    </citation>
    <scope>NUCLEOTIDE SEQUENCE [LARGE SCALE GENOMIC DNA]</scope>
    <source>
        <strain evidence="4">GR15</strain>
    </source>
</reference>
<evidence type="ECO:0000259" key="2">
    <source>
        <dbReference type="Pfam" id="PF04838"/>
    </source>
</evidence>
<dbReference type="InterPro" id="IPR006923">
    <property type="entry name" value="Baculo_LEF5_N"/>
</dbReference>
<sequence length="358" mass="41198">MMSNKRTLQTQHDPSATRGRKRRSLCVAAVDNGSAAAAAVAVAIDVVAQSEIAVDSVCNSGASDAIVAMHCYDLFVIFKRFREGNNHKELIDFLVRNFPTNVKNKTFNFVNTHHLFHSLYAYIPAITNVEKERKQIRLSEECIQKLFVNTTNDFKLYTELFNMMRDNNIKEECPCQLLIQRRDEIKVYVDMINEKKFDNKPPKLKKESIDNIMYKYSLNWKNLLLKRKISENCNKNGKKKKIVKKRTILTDDLIYLPTNETDATATTTAMTTATTAVVLVDDDKKHNEMPNKNDNIIFFKKTRNKNAINIKKLHAINGMSLNACQHVYVVQEKQLRAGDEAVSFLRYCNKCLQREQMT</sequence>
<dbReference type="Pfam" id="PF04838">
    <property type="entry name" value="Baculo_LEF5"/>
    <property type="match status" value="1"/>
</dbReference>
<feature type="domain" description="Baculoviridae late expression factor 5 N-terminal" evidence="2">
    <location>
        <begin position="72"/>
        <end position="228"/>
    </location>
</feature>
<dbReference type="GeneID" id="24170882"/>
<organism evidence="4 5">
    <name type="scientific">Lambdina fiscellaria nucleopolyhedrovirus</name>
    <dbReference type="NCBI Taxonomy" id="1642929"/>
    <lineage>
        <taxon>Viruses</taxon>
        <taxon>Viruses incertae sedis</taxon>
        <taxon>Naldaviricetes</taxon>
        <taxon>Lefavirales</taxon>
        <taxon>Baculoviridae</taxon>
        <taxon>Alphabaculovirus</taxon>
        <taxon>Alphabaculovirus lafiscellariae</taxon>
    </lineage>
</organism>
<evidence type="ECO:0000313" key="4">
    <source>
        <dbReference type="EMBL" id="AKC91679.1"/>
    </source>
</evidence>
<evidence type="ECO:0000259" key="3">
    <source>
        <dbReference type="Pfam" id="PF11792"/>
    </source>
</evidence>
<accession>A0A0E3URQ6</accession>
<feature type="domain" description="Baculoviridae late expression factor 5 C-terminal" evidence="3">
    <location>
        <begin position="312"/>
        <end position="351"/>
    </location>
</feature>
<dbReference type="InterPro" id="IPR021758">
    <property type="entry name" value="Baculo_LEF5_C"/>
</dbReference>
<dbReference type="Proteomes" id="UP000201190">
    <property type="component" value="Segment"/>
</dbReference>